<sequence>MPEHLSARQLAFLVLRDIDKGAFADVALERNIRNFSLAAVDRRLATELIYGTVRRQRTLDALITQLGKRSAEQQPAELRRILHLGFYQLRYLDQVPEHAAVDTTVQLAKYQRLGKLSGVVNGMLRQYIRLHAAGDDPLQLPADAVESLGILHSYPDWIVQAWQQLLAADDVSKLCEWFNQTPKIDLRVNRLRSSIDQVMAALTDHGLMVQPHEQIPHALRIVGATGNIRQLPGYDEGWWMVQDSSAQLVSYLVDPQPGETIIDACGAPGGKTTHLAELMGDQGRVLGCDRTSSRLNKICQNAKRLQLNTIETVMGDSRQQPKFQGIADRVLLDVPCSGLGTLHRHADARWRQTPNSIAGLVTLQQELLEAAIDWVKPRGVLVYSTCTLHPDENQTLIQTFLARHPDWEIQPPAKASPVAPFVTEQGWATVWPHQQNMDGFFMVKLQRC</sequence>
<gene>
    <name evidence="15" type="ORF">IXB28_12075</name>
</gene>
<comment type="subcellular location">
    <subcellularLocation>
        <location evidence="2">Cytoplasm</location>
    </subcellularLocation>
</comment>
<accession>A0ABS5Y544</accession>
<keyword evidence="4" id="KW-0963">Cytoplasm</keyword>
<evidence type="ECO:0000256" key="2">
    <source>
        <dbReference type="ARBA" id="ARBA00004496"/>
    </source>
</evidence>
<organism evidence="15 16">
    <name type="scientific">Leptothoe kymatousa TAU-MAC 1615</name>
    <dbReference type="NCBI Taxonomy" id="2364775"/>
    <lineage>
        <taxon>Bacteria</taxon>
        <taxon>Bacillati</taxon>
        <taxon>Cyanobacteriota</taxon>
        <taxon>Cyanophyceae</taxon>
        <taxon>Nodosilineales</taxon>
        <taxon>Cymatolegaceae</taxon>
        <taxon>Leptothoe</taxon>
        <taxon>Leptothoe kymatousa</taxon>
    </lineage>
</organism>
<dbReference type="GO" id="GO:0008168">
    <property type="term" value="F:methyltransferase activity"/>
    <property type="evidence" value="ECO:0007669"/>
    <property type="project" value="UniProtKB-KW"/>
</dbReference>
<evidence type="ECO:0000259" key="14">
    <source>
        <dbReference type="PROSITE" id="PS51686"/>
    </source>
</evidence>
<feature type="domain" description="SAM-dependent MTase RsmB/NOP-type" evidence="14">
    <location>
        <begin position="174"/>
        <end position="448"/>
    </location>
</feature>
<dbReference type="Gene3D" id="3.40.50.150">
    <property type="entry name" value="Vaccinia Virus protein VP39"/>
    <property type="match status" value="1"/>
</dbReference>
<reference evidence="15 16" key="1">
    <citation type="journal article" date="2021" name="Mar. Drugs">
        <title>Genome Reduction and Secondary Metabolism of the Marine Sponge-Associated Cyanobacterium Leptothoe.</title>
        <authorList>
            <person name="Konstantinou D."/>
            <person name="Popin R.V."/>
            <person name="Fewer D.P."/>
            <person name="Sivonen K."/>
            <person name="Gkelis S."/>
        </authorList>
    </citation>
    <scope>NUCLEOTIDE SEQUENCE [LARGE SCALE GENOMIC DNA]</scope>
    <source>
        <strain evidence="15 16">TAU-MAC 1615</strain>
    </source>
</reference>
<protein>
    <recommendedName>
        <fullName evidence="3">16S rRNA (cytosine(967)-C(5))-methyltransferase</fullName>
        <ecNumber evidence="3">2.1.1.176</ecNumber>
    </recommendedName>
    <alternativeName>
        <fullName evidence="10">16S rRNA m5C967 methyltransferase</fullName>
    </alternativeName>
    <alternativeName>
        <fullName evidence="11">rRNA (cytosine-C(5)-)-methyltransferase RsmB</fullName>
    </alternativeName>
</protein>
<dbReference type="InterPro" id="IPR006027">
    <property type="entry name" value="NusB_RsmB_TIM44"/>
</dbReference>
<evidence type="ECO:0000256" key="9">
    <source>
        <dbReference type="ARBA" id="ARBA00022884"/>
    </source>
</evidence>
<keyword evidence="7 13" id="KW-0808">Transferase</keyword>
<feature type="binding site" evidence="13">
    <location>
        <position position="316"/>
    </location>
    <ligand>
        <name>S-adenosyl-L-methionine</name>
        <dbReference type="ChEBI" id="CHEBI:59789"/>
    </ligand>
</feature>
<comment type="caution">
    <text evidence="13">Lacks conserved residue(s) required for the propagation of feature annotation.</text>
</comment>
<evidence type="ECO:0000256" key="6">
    <source>
        <dbReference type="ARBA" id="ARBA00022603"/>
    </source>
</evidence>
<keyword evidence="8 13" id="KW-0949">S-adenosyl-L-methionine</keyword>
<evidence type="ECO:0000256" key="7">
    <source>
        <dbReference type="ARBA" id="ARBA00022679"/>
    </source>
</evidence>
<keyword evidence="5" id="KW-0698">rRNA processing</keyword>
<keyword evidence="16" id="KW-1185">Reference proteome</keyword>
<feature type="binding site" evidence="13">
    <location>
        <position position="289"/>
    </location>
    <ligand>
        <name>S-adenosyl-L-methionine</name>
        <dbReference type="ChEBI" id="CHEBI:59789"/>
    </ligand>
</feature>
<dbReference type="SUPFAM" id="SSF48013">
    <property type="entry name" value="NusB-like"/>
    <property type="match status" value="1"/>
</dbReference>
<dbReference type="PRINTS" id="PR02008">
    <property type="entry name" value="RCMTFAMILY"/>
</dbReference>
<evidence type="ECO:0000256" key="10">
    <source>
        <dbReference type="ARBA" id="ARBA00030399"/>
    </source>
</evidence>
<evidence type="ECO:0000256" key="4">
    <source>
        <dbReference type="ARBA" id="ARBA00022490"/>
    </source>
</evidence>
<dbReference type="Pfam" id="PF01029">
    <property type="entry name" value="NusB"/>
    <property type="match status" value="1"/>
</dbReference>
<dbReference type="Gene3D" id="1.10.940.10">
    <property type="entry name" value="NusB-like"/>
    <property type="match status" value="1"/>
</dbReference>
<keyword evidence="6 13" id="KW-0489">Methyltransferase</keyword>
<name>A0ABS5Y544_9CYAN</name>
<dbReference type="Pfam" id="PF22458">
    <property type="entry name" value="RsmF-B_ferredox"/>
    <property type="match status" value="1"/>
</dbReference>
<evidence type="ECO:0000313" key="15">
    <source>
        <dbReference type="EMBL" id="MBT9312948.1"/>
    </source>
</evidence>
<dbReference type="InterPro" id="IPR035926">
    <property type="entry name" value="NusB-like_sf"/>
</dbReference>
<dbReference type="EMBL" id="JADOER010000011">
    <property type="protein sequence ID" value="MBT9312948.1"/>
    <property type="molecule type" value="Genomic_DNA"/>
</dbReference>
<proteinExistence type="inferred from homology"/>
<dbReference type="InterPro" id="IPR001678">
    <property type="entry name" value="MeTrfase_RsmB-F_NOP2_dom"/>
</dbReference>
<dbReference type="PANTHER" id="PTHR22807:SF53">
    <property type="entry name" value="RIBOSOMAL RNA SMALL SUBUNIT METHYLTRANSFERASE B-RELATED"/>
    <property type="match status" value="1"/>
</dbReference>
<dbReference type="SUPFAM" id="SSF53335">
    <property type="entry name" value="S-adenosyl-L-methionine-dependent methyltransferases"/>
    <property type="match status" value="1"/>
</dbReference>
<dbReference type="NCBIfam" id="TIGR00563">
    <property type="entry name" value="rsmB"/>
    <property type="match status" value="1"/>
</dbReference>
<dbReference type="EC" id="2.1.1.176" evidence="3"/>
<dbReference type="CDD" id="cd02440">
    <property type="entry name" value="AdoMet_MTases"/>
    <property type="match status" value="1"/>
</dbReference>
<comment type="similarity">
    <text evidence="13">Belongs to the class I-like SAM-binding methyltransferase superfamily. RsmB/NOP family.</text>
</comment>
<dbReference type="PROSITE" id="PS51686">
    <property type="entry name" value="SAM_MT_RSMB_NOP"/>
    <property type="match status" value="1"/>
</dbReference>
<evidence type="ECO:0000256" key="1">
    <source>
        <dbReference type="ARBA" id="ARBA00002724"/>
    </source>
</evidence>
<dbReference type="Pfam" id="PF01189">
    <property type="entry name" value="Methyltr_RsmB-F"/>
    <property type="match status" value="1"/>
</dbReference>
<evidence type="ECO:0000313" key="16">
    <source>
        <dbReference type="Proteomes" id="UP001196661"/>
    </source>
</evidence>
<dbReference type="InterPro" id="IPR023267">
    <property type="entry name" value="RCMT"/>
</dbReference>
<comment type="catalytic activity">
    <reaction evidence="12">
        <text>cytidine(967) in 16S rRNA + S-adenosyl-L-methionine = 5-methylcytidine(967) in 16S rRNA + S-adenosyl-L-homocysteine + H(+)</text>
        <dbReference type="Rhea" id="RHEA:42748"/>
        <dbReference type="Rhea" id="RHEA-COMP:10219"/>
        <dbReference type="Rhea" id="RHEA-COMP:10220"/>
        <dbReference type="ChEBI" id="CHEBI:15378"/>
        <dbReference type="ChEBI" id="CHEBI:57856"/>
        <dbReference type="ChEBI" id="CHEBI:59789"/>
        <dbReference type="ChEBI" id="CHEBI:74483"/>
        <dbReference type="ChEBI" id="CHEBI:82748"/>
        <dbReference type="EC" id="2.1.1.176"/>
    </reaction>
</comment>
<dbReference type="InterPro" id="IPR004573">
    <property type="entry name" value="rRNA_ssu_MeTfrase_B"/>
</dbReference>
<evidence type="ECO:0000256" key="5">
    <source>
        <dbReference type="ARBA" id="ARBA00022552"/>
    </source>
</evidence>
<keyword evidence="9 13" id="KW-0694">RNA-binding</keyword>
<evidence type="ECO:0000256" key="11">
    <source>
        <dbReference type="ARBA" id="ARBA00031088"/>
    </source>
</evidence>
<evidence type="ECO:0000256" key="12">
    <source>
        <dbReference type="ARBA" id="ARBA00047283"/>
    </source>
</evidence>
<comment type="caution">
    <text evidence="15">The sequence shown here is derived from an EMBL/GenBank/DDBJ whole genome shotgun (WGS) entry which is preliminary data.</text>
</comment>
<comment type="function">
    <text evidence="1">Specifically methylates the cytosine at position 967 (m5C967) of 16S rRNA.</text>
</comment>
<dbReference type="InterPro" id="IPR029063">
    <property type="entry name" value="SAM-dependent_MTases_sf"/>
</dbReference>
<evidence type="ECO:0000256" key="8">
    <source>
        <dbReference type="ARBA" id="ARBA00022691"/>
    </source>
</evidence>
<evidence type="ECO:0000256" key="3">
    <source>
        <dbReference type="ARBA" id="ARBA00012140"/>
    </source>
</evidence>
<dbReference type="InterPro" id="IPR049560">
    <property type="entry name" value="MeTrfase_RsmB-F_NOP2_cat"/>
</dbReference>
<feature type="active site" description="Nucleophile" evidence="13">
    <location>
        <position position="386"/>
    </location>
</feature>
<dbReference type="InterPro" id="IPR054728">
    <property type="entry name" value="RsmB-like_ferredoxin"/>
</dbReference>
<feature type="binding site" evidence="13">
    <location>
        <position position="333"/>
    </location>
    <ligand>
        <name>S-adenosyl-L-methionine</name>
        <dbReference type="ChEBI" id="CHEBI:59789"/>
    </ligand>
</feature>
<dbReference type="NCBIfam" id="NF011494">
    <property type="entry name" value="PRK14902.1"/>
    <property type="match status" value="1"/>
</dbReference>
<dbReference type="PANTHER" id="PTHR22807">
    <property type="entry name" value="NOP2 YEAST -RELATED NOL1/NOP2/FMU SUN DOMAIN-CONTAINING"/>
    <property type="match status" value="1"/>
</dbReference>
<dbReference type="Proteomes" id="UP001196661">
    <property type="component" value="Unassembled WGS sequence"/>
</dbReference>
<dbReference type="GO" id="GO:0032259">
    <property type="term" value="P:methylation"/>
    <property type="evidence" value="ECO:0007669"/>
    <property type="project" value="UniProtKB-KW"/>
</dbReference>
<dbReference type="NCBIfam" id="NF011493">
    <property type="entry name" value="PRK14901.1"/>
    <property type="match status" value="1"/>
</dbReference>
<evidence type="ECO:0000256" key="13">
    <source>
        <dbReference type="PROSITE-ProRule" id="PRU01023"/>
    </source>
</evidence>